<dbReference type="Pfam" id="PF01494">
    <property type="entry name" value="FAD_binding_3"/>
    <property type="match status" value="1"/>
</dbReference>
<evidence type="ECO:0000256" key="3">
    <source>
        <dbReference type="ARBA" id="ARBA00023002"/>
    </source>
</evidence>
<keyword evidence="3" id="KW-0560">Oxidoreductase</keyword>
<organism evidence="6 7">
    <name type="scientific">Tolypocladium paradoxum</name>
    <dbReference type="NCBI Taxonomy" id="94208"/>
    <lineage>
        <taxon>Eukaryota</taxon>
        <taxon>Fungi</taxon>
        <taxon>Dikarya</taxon>
        <taxon>Ascomycota</taxon>
        <taxon>Pezizomycotina</taxon>
        <taxon>Sordariomycetes</taxon>
        <taxon>Hypocreomycetidae</taxon>
        <taxon>Hypocreales</taxon>
        <taxon>Ophiocordycipitaceae</taxon>
        <taxon>Tolypocladium</taxon>
    </lineage>
</organism>
<dbReference type="GO" id="GO:0004497">
    <property type="term" value="F:monooxygenase activity"/>
    <property type="evidence" value="ECO:0007669"/>
    <property type="project" value="UniProtKB-KW"/>
</dbReference>
<keyword evidence="2" id="KW-0274">FAD</keyword>
<keyword evidence="1" id="KW-0285">Flavoprotein</keyword>
<dbReference type="PANTHER" id="PTHR46972">
    <property type="entry name" value="MONOOXYGENASE ASQM-RELATED"/>
    <property type="match status" value="1"/>
</dbReference>
<dbReference type="PRINTS" id="PR00420">
    <property type="entry name" value="RNGMNOXGNASE"/>
</dbReference>
<protein>
    <recommendedName>
        <fullName evidence="5">FAD-binding domain-containing protein</fullName>
    </recommendedName>
</protein>
<comment type="caution">
    <text evidence="6">The sequence shown here is derived from an EMBL/GenBank/DDBJ whole genome shotgun (WGS) entry which is preliminary data.</text>
</comment>
<evidence type="ECO:0000256" key="1">
    <source>
        <dbReference type="ARBA" id="ARBA00022630"/>
    </source>
</evidence>
<evidence type="ECO:0000313" key="6">
    <source>
        <dbReference type="EMBL" id="POR38267.1"/>
    </source>
</evidence>
<keyword evidence="7" id="KW-1185">Reference proteome</keyword>
<dbReference type="STRING" id="94208.A0A2S4L776"/>
<sequence length="426" mass="47055">MDDHGEARHFLEGKTIFVAGGGVAGSAFVAGLRKLWDPALRPPTVVVYDRHPRDITLQRDAESYSLSVSGHSEAGGLVALQKLGLVDDVFAHAVSGLDGSGCFKIWGPDWGERMRMRRKPLHGLPTASVRISRKHLRRVLNDAVDAWDRSRMQWESQCVSVRRLDDTGRLRVQIRRGRGEEAESMEEDCDLLVAADGASSKMRAWLRPQDKLQYTGAVLRGGLSKFDGGVPRPPGQDWGFIMSNTGVSCFLSPVDKNTVVWAVGHLERDPVPELDRTSDKDVQAVIARGQELGSHFQEPFQTIASRTDPKTVMCINARDKPPFRHDDVAAMPVVFIGDSNHALSPFAGFGANLALSDGWDLAEQLCRASSLAEAVAAYDEISEPRARKILKGSHKNLRAGHSTGWRYWVFSAMLWVGRWVGWVLGK</sequence>
<evidence type="ECO:0000256" key="2">
    <source>
        <dbReference type="ARBA" id="ARBA00022827"/>
    </source>
</evidence>
<accession>A0A2S4L776</accession>
<dbReference type="InterPro" id="IPR036188">
    <property type="entry name" value="FAD/NAD-bd_sf"/>
</dbReference>
<dbReference type="AlphaFoldDB" id="A0A2S4L776"/>
<reference evidence="6 7" key="1">
    <citation type="submission" date="2018-01" db="EMBL/GenBank/DDBJ databases">
        <title>Harnessing the power of phylogenomics to disentangle the directionality and signatures of interkingdom host jumping in the parasitic fungal genus Tolypocladium.</title>
        <authorList>
            <person name="Quandt C.A."/>
            <person name="Patterson W."/>
            <person name="Spatafora J.W."/>
        </authorList>
    </citation>
    <scope>NUCLEOTIDE SEQUENCE [LARGE SCALE GENOMIC DNA]</scope>
    <source>
        <strain evidence="6 7">NRBC 100945</strain>
    </source>
</reference>
<evidence type="ECO:0000259" key="5">
    <source>
        <dbReference type="Pfam" id="PF01494"/>
    </source>
</evidence>
<gene>
    <name evidence="6" type="ORF">TPAR_01541</name>
</gene>
<dbReference type="Proteomes" id="UP000237481">
    <property type="component" value="Unassembled WGS sequence"/>
</dbReference>
<evidence type="ECO:0000313" key="7">
    <source>
        <dbReference type="Proteomes" id="UP000237481"/>
    </source>
</evidence>
<dbReference type="InterPro" id="IPR002938">
    <property type="entry name" value="FAD-bd"/>
</dbReference>
<dbReference type="PANTHER" id="PTHR46972:SF1">
    <property type="entry name" value="FAD DEPENDENT OXIDOREDUCTASE DOMAIN-CONTAINING PROTEIN"/>
    <property type="match status" value="1"/>
</dbReference>
<dbReference type="SUPFAM" id="SSF51905">
    <property type="entry name" value="FAD/NAD(P)-binding domain"/>
    <property type="match status" value="1"/>
</dbReference>
<name>A0A2S4L776_9HYPO</name>
<dbReference type="OrthoDB" id="655030at2759"/>
<dbReference type="EMBL" id="PKSG01000155">
    <property type="protein sequence ID" value="POR38267.1"/>
    <property type="molecule type" value="Genomic_DNA"/>
</dbReference>
<dbReference type="Gene3D" id="3.50.50.60">
    <property type="entry name" value="FAD/NAD(P)-binding domain"/>
    <property type="match status" value="1"/>
</dbReference>
<feature type="domain" description="FAD-binding" evidence="5">
    <location>
        <begin position="57"/>
        <end position="391"/>
    </location>
</feature>
<proteinExistence type="predicted"/>
<keyword evidence="4" id="KW-0503">Monooxygenase</keyword>
<evidence type="ECO:0000256" key="4">
    <source>
        <dbReference type="ARBA" id="ARBA00023033"/>
    </source>
</evidence>
<dbReference type="GO" id="GO:0071949">
    <property type="term" value="F:FAD binding"/>
    <property type="evidence" value="ECO:0007669"/>
    <property type="project" value="InterPro"/>
</dbReference>